<dbReference type="AlphaFoldDB" id="A0A1A8UM10"/>
<feature type="non-terminal residue" evidence="1">
    <location>
        <position position="104"/>
    </location>
</feature>
<dbReference type="EMBL" id="HAEJ01007900">
    <property type="protein sequence ID" value="SBS48357.1"/>
    <property type="molecule type" value="Transcribed_RNA"/>
</dbReference>
<reference evidence="1" key="2">
    <citation type="submission" date="2016-06" db="EMBL/GenBank/DDBJ databases">
        <title>The genome of a short-lived fish provides insights into sex chromosome evolution and the genetic control of aging.</title>
        <authorList>
            <person name="Reichwald K."/>
            <person name="Felder M."/>
            <person name="Petzold A."/>
            <person name="Koch P."/>
            <person name="Groth M."/>
            <person name="Platzer M."/>
        </authorList>
    </citation>
    <scope>NUCLEOTIDE SEQUENCE</scope>
    <source>
        <tissue evidence="1">Brain</tissue>
    </source>
</reference>
<accession>A0A1A8UM10</accession>
<proteinExistence type="predicted"/>
<dbReference type="EMBL" id="HADY01015709">
    <property type="protein sequence ID" value="SBP54194.1"/>
    <property type="molecule type" value="Transcribed_RNA"/>
</dbReference>
<gene>
    <name evidence="1" type="primary">Nfu_g_1_006071</name>
</gene>
<organism evidence="1">
    <name type="scientific">Nothobranchius furzeri</name>
    <name type="common">Turquoise killifish</name>
    <dbReference type="NCBI Taxonomy" id="105023"/>
    <lineage>
        <taxon>Eukaryota</taxon>
        <taxon>Metazoa</taxon>
        <taxon>Chordata</taxon>
        <taxon>Craniata</taxon>
        <taxon>Vertebrata</taxon>
        <taxon>Euteleostomi</taxon>
        <taxon>Actinopterygii</taxon>
        <taxon>Neopterygii</taxon>
        <taxon>Teleostei</taxon>
        <taxon>Neoteleostei</taxon>
        <taxon>Acanthomorphata</taxon>
        <taxon>Ovalentaria</taxon>
        <taxon>Atherinomorphae</taxon>
        <taxon>Cyprinodontiformes</taxon>
        <taxon>Nothobranchiidae</taxon>
        <taxon>Nothobranchius</taxon>
    </lineage>
</organism>
<evidence type="ECO:0000313" key="1">
    <source>
        <dbReference type="EMBL" id="SBS48357.1"/>
    </source>
</evidence>
<name>A0A1A8UM10_NOTFU</name>
<feature type="non-terminal residue" evidence="1">
    <location>
        <position position="1"/>
    </location>
</feature>
<protein>
    <submittedName>
        <fullName evidence="1">Uncharacterized protein</fullName>
    </submittedName>
</protein>
<sequence>GLTQDLNGIKIWGVSRLWTQILNVLVPAPHFSLMVRPRGAPSCWKKHCSSPNCCWIVGRSSCRRVFWYHSLFMAVFWGKMVGEPLPLMRSNPILEWSQDALLLA</sequence>
<reference evidence="1" key="1">
    <citation type="submission" date="2016-05" db="EMBL/GenBank/DDBJ databases">
        <authorList>
            <person name="Lavstsen T."/>
            <person name="Jespersen J.S."/>
        </authorList>
    </citation>
    <scope>NUCLEOTIDE SEQUENCE</scope>
    <source>
        <tissue evidence="1">Brain</tissue>
    </source>
</reference>